<reference evidence="6" key="1">
    <citation type="submission" date="2019-08" db="EMBL/GenBank/DDBJ databases">
        <title>The improved chromosome-level genome for the pearl oyster Pinctada fucata martensii using PacBio sequencing and Hi-C.</title>
        <authorList>
            <person name="Zheng Z."/>
        </authorList>
    </citation>
    <scope>NUCLEOTIDE SEQUENCE</scope>
    <source>
        <strain evidence="6">ZZ-2019</strain>
        <tissue evidence="6">Adductor muscle</tissue>
    </source>
</reference>
<evidence type="ECO:0000313" key="6">
    <source>
        <dbReference type="EMBL" id="KAK3085465.1"/>
    </source>
</evidence>
<comment type="similarity">
    <text evidence="1">Belongs to the TRAFAC class TrmE-Era-EngA-EngB-Septin-like GTPase superfamily. AIG1/Toc34/Toc159-like paraseptin GTPase family. IAN subfamily.</text>
</comment>
<protein>
    <recommendedName>
        <fullName evidence="5">AIG1-type G domain-containing protein</fullName>
    </recommendedName>
</protein>
<keyword evidence="3" id="KW-0342">GTP-binding</keyword>
<keyword evidence="2" id="KW-0547">Nucleotide-binding</keyword>
<evidence type="ECO:0000256" key="2">
    <source>
        <dbReference type="ARBA" id="ARBA00022741"/>
    </source>
</evidence>
<dbReference type="InterPro" id="IPR045058">
    <property type="entry name" value="GIMA/IAN/Toc"/>
</dbReference>
<dbReference type="PANTHER" id="PTHR10903">
    <property type="entry name" value="GTPASE, IMAP FAMILY MEMBER-RELATED"/>
    <property type="match status" value="1"/>
</dbReference>
<organism evidence="6 7">
    <name type="scientific">Pinctada imbricata</name>
    <name type="common">Atlantic pearl-oyster</name>
    <name type="synonym">Pinctada martensii</name>
    <dbReference type="NCBI Taxonomy" id="66713"/>
    <lineage>
        <taxon>Eukaryota</taxon>
        <taxon>Metazoa</taxon>
        <taxon>Spiralia</taxon>
        <taxon>Lophotrochozoa</taxon>
        <taxon>Mollusca</taxon>
        <taxon>Bivalvia</taxon>
        <taxon>Autobranchia</taxon>
        <taxon>Pteriomorphia</taxon>
        <taxon>Pterioida</taxon>
        <taxon>Pterioidea</taxon>
        <taxon>Pteriidae</taxon>
        <taxon>Pinctada</taxon>
    </lineage>
</organism>
<feature type="domain" description="AIG1-type G" evidence="5">
    <location>
        <begin position="11"/>
        <end position="217"/>
    </location>
</feature>
<comment type="caution">
    <text evidence="6">The sequence shown here is derived from an EMBL/GenBank/DDBJ whole genome shotgun (WGS) entry which is preliminary data.</text>
</comment>
<evidence type="ECO:0000259" key="5">
    <source>
        <dbReference type="PROSITE" id="PS51720"/>
    </source>
</evidence>
<dbReference type="InterPro" id="IPR006703">
    <property type="entry name" value="G_AIG1"/>
</dbReference>
<accession>A0AA88XJC9</accession>
<dbReference type="FunFam" id="3.40.50.300:FF:000366">
    <property type="entry name" value="GTPase, IMAP family member 2"/>
    <property type="match status" value="1"/>
</dbReference>
<dbReference type="PANTHER" id="PTHR10903:SF184">
    <property type="entry name" value="GTP-BINDING PROTEIN A"/>
    <property type="match status" value="1"/>
</dbReference>
<keyword evidence="4" id="KW-0175">Coiled coil</keyword>
<proteinExistence type="inferred from homology"/>
<evidence type="ECO:0000256" key="3">
    <source>
        <dbReference type="ARBA" id="ARBA00023134"/>
    </source>
</evidence>
<evidence type="ECO:0000256" key="4">
    <source>
        <dbReference type="SAM" id="Coils"/>
    </source>
</evidence>
<dbReference type="AlphaFoldDB" id="A0AA88XJC9"/>
<dbReference type="PROSITE" id="PS51720">
    <property type="entry name" value="G_AIG1"/>
    <property type="match status" value="1"/>
</dbReference>
<dbReference type="Proteomes" id="UP001186944">
    <property type="component" value="Unassembled WGS sequence"/>
</dbReference>
<dbReference type="InterPro" id="IPR027417">
    <property type="entry name" value="P-loop_NTPase"/>
</dbReference>
<dbReference type="EMBL" id="VSWD01000012">
    <property type="protein sequence ID" value="KAK3085465.1"/>
    <property type="molecule type" value="Genomic_DNA"/>
</dbReference>
<dbReference type="Pfam" id="PF04548">
    <property type="entry name" value="AIG1"/>
    <property type="match status" value="1"/>
</dbReference>
<feature type="coiled-coil region" evidence="4">
    <location>
        <begin position="268"/>
        <end position="368"/>
    </location>
</feature>
<gene>
    <name evidence="6" type="ORF">FSP39_003800</name>
</gene>
<dbReference type="GO" id="GO:0005525">
    <property type="term" value="F:GTP binding"/>
    <property type="evidence" value="ECO:0007669"/>
    <property type="project" value="UniProtKB-KW"/>
</dbReference>
<keyword evidence="7" id="KW-1185">Reference proteome</keyword>
<evidence type="ECO:0000256" key="1">
    <source>
        <dbReference type="ARBA" id="ARBA00008535"/>
    </source>
</evidence>
<name>A0AA88XJC9_PINIB</name>
<dbReference type="SUPFAM" id="SSF52540">
    <property type="entry name" value="P-loop containing nucleoside triphosphate hydrolases"/>
    <property type="match status" value="1"/>
</dbReference>
<sequence length="409" mass="47249">MVFILYVGDDENQWRIVIVGKTGVGKSATGNSILGNKQFPSRKSPQSVTKKIQIGGAERFGKQILIVDTPGFYDTGMTHEDLGKEFTKCVAITSPGMHAIIFVTNTGRFTEEEEKTIELLLDHFGQDIIHFLVIVFTGMDEIKREGSSIEAYVESLEPSSKLSEIIEKCRRRYIAFDNTAEGKQNDEQVKTLFSVIEKLIRENGSNCFTHEMFKKAEFILRLKADEERKRLEEEQRQKMLAIVATLKEENLSEQRLCDALLKAFQIQITSLEQVTSKIEAELKLLQQQRDLETFERIQAEKEVMERIKDILETERRKIKETQEVTRRRQPDETEGLIGYHIRRQQRFIEKALEKLERLIVEYERLKSERIIRDSLRNRCAKGAYDILKEIASTAIPILLGALLTYVKVK</sequence>
<dbReference type="CDD" id="cd01852">
    <property type="entry name" value="AIG1"/>
    <property type="match status" value="1"/>
</dbReference>
<evidence type="ECO:0000313" key="7">
    <source>
        <dbReference type="Proteomes" id="UP001186944"/>
    </source>
</evidence>
<dbReference type="Gene3D" id="3.40.50.300">
    <property type="entry name" value="P-loop containing nucleotide triphosphate hydrolases"/>
    <property type="match status" value="1"/>
</dbReference>